<keyword evidence="3" id="KW-1185">Reference proteome</keyword>
<evidence type="ECO:0000256" key="1">
    <source>
        <dbReference type="SAM" id="MobiDB-lite"/>
    </source>
</evidence>
<feature type="region of interest" description="Disordered" evidence="1">
    <location>
        <begin position="24"/>
        <end position="46"/>
    </location>
</feature>
<dbReference type="Proteomes" id="UP000447434">
    <property type="component" value="Chromosome 12"/>
</dbReference>
<name>A0A6A4PPA4_LUPAL</name>
<sequence>MPYANHQRHELRFHRIEAQRCSQSYNSSSMLDPPPPPTPPYPPKCSASSLLSNPSICIPKLTHKAPNFHNSMAFLGDLPIGSKNRSASSILYDPLFHLDLPPQPTPFRELFSLSPSDTACQPTRGMVLFSVKWMR</sequence>
<evidence type="ECO:0000313" key="3">
    <source>
        <dbReference type="Proteomes" id="UP000447434"/>
    </source>
</evidence>
<accession>A0A6A4PPA4</accession>
<feature type="compositionally biased region" description="Pro residues" evidence="1">
    <location>
        <begin position="32"/>
        <end position="43"/>
    </location>
</feature>
<reference evidence="3" key="1">
    <citation type="journal article" date="2020" name="Nat. Commun.">
        <title>Genome sequence of the cluster root forming white lupin.</title>
        <authorList>
            <person name="Hufnagel B."/>
            <person name="Marques A."/>
            <person name="Soriano A."/>
            <person name="Marques L."/>
            <person name="Divol F."/>
            <person name="Doumas P."/>
            <person name="Sallet E."/>
            <person name="Mancinotti D."/>
            <person name="Carrere S."/>
            <person name="Marande W."/>
            <person name="Arribat S."/>
            <person name="Keller J."/>
            <person name="Huneau C."/>
            <person name="Blein T."/>
            <person name="Aime D."/>
            <person name="Laguerre M."/>
            <person name="Taylor J."/>
            <person name="Schubert V."/>
            <person name="Nelson M."/>
            <person name="Geu-Flores F."/>
            <person name="Crespi M."/>
            <person name="Gallardo-Guerrero K."/>
            <person name="Delaux P.-M."/>
            <person name="Salse J."/>
            <person name="Berges H."/>
            <person name="Guyot R."/>
            <person name="Gouzy J."/>
            <person name="Peret B."/>
        </authorList>
    </citation>
    <scope>NUCLEOTIDE SEQUENCE [LARGE SCALE GENOMIC DNA]</scope>
    <source>
        <strain evidence="3">cv. Amiga</strain>
    </source>
</reference>
<dbReference type="AlphaFoldDB" id="A0A6A4PPA4"/>
<comment type="caution">
    <text evidence="2">The sequence shown here is derived from an EMBL/GenBank/DDBJ whole genome shotgun (WGS) entry which is preliminary data.</text>
</comment>
<evidence type="ECO:0000313" key="2">
    <source>
        <dbReference type="EMBL" id="KAE9603310.1"/>
    </source>
</evidence>
<proteinExistence type="predicted"/>
<gene>
    <name evidence="2" type="ORF">Lalb_Chr12g0209171</name>
</gene>
<dbReference type="OrthoDB" id="1932168at2759"/>
<protein>
    <submittedName>
        <fullName evidence="2">Uncharacterized protein</fullName>
    </submittedName>
</protein>
<dbReference type="EMBL" id="WOCE01000012">
    <property type="protein sequence ID" value="KAE9603310.1"/>
    <property type="molecule type" value="Genomic_DNA"/>
</dbReference>
<organism evidence="2 3">
    <name type="scientific">Lupinus albus</name>
    <name type="common">White lupine</name>
    <name type="synonym">Lupinus termis</name>
    <dbReference type="NCBI Taxonomy" id="3870"/>
    <lineage>
        <taxon>Eukaryota</taxon>
        <taxon>Viridiplantae</taxon>
        <taxon>Streptophyta</taxon>
        <taxon>Embryophyta</taxon>
        <taxon>Tracheophyta</taxon>
        <taxon>Spermatophyta</taxon>
        <taxon>Magnoliopsida</taxon>
        <taxon>eudicotyledons</taxon>
        <taxon>Gunneridae</taxon>
        <taxon>Pentapetalae</taxon>
        <taxon>rosids</taxon>
        <taxon>fabids</taxon>
        <taxon>Fabales</taxon>
        <taxon>Fabaceae</taxon>
        <taxon>Papilionoideae</taxon>
        <taxon>50 kb inversion clade</taxon>
        <taxon>genistoids sensu lato</taxon>
        <taxon>core genistoids</taxon>
        <taxon>Genisteae</taxon>
        <taxon>Lupinus</taxon>
    </lineage>
</organism>